<name>A0A923RP98_9FIRM</name>
<organism evidence="1 2">
    <name type="scientific">Mediterraneibacter hominis</name>
    <dbReference type="NCBI Taxonomy" id="2763054"/>
    <lineage>
        <taxon>Bacteria</taxon>
        <taxon>Bacillati</taxon>
        <taxon>Bacillota</taxon>
        <taxon>Clostridia</taxon>
        <taxon>Lachnospirales</taxon>
        <taxon>Lachnospiraceae</taxon>
        <taxon>Mediterraneibacter</taxon>
    </lineage>
</organism>
<evidence type="ECO:0000313" key="1">
    <source>
        <dbReference type="EMBL" id="MBC5688245.1"/>
    </source>
</evidence>
<gene>
    <name evidence="1" type="ORF">H8S37_04785</name>
</gene>
<dbReference type="AlphaFoldDB" id="A0A923RP98"/>
<accession>A0A923RP98</accession>
<keyword evidence="2" id="KW-1185">Reference proteome</keyword>
<sequence length="89" mass="9523">MEAWGTSTAGSNGAAVGLSYPVNFDITEMDVRVQATALYHTGSGYTASYSTSVQPYNAGKNMHIYIRDANGEVPPSGVAISWYAVGRWK</sequence>
<dbReference type="RefSeq" id="WP_186874873.1">
    <property type="nucleotide sequence ID" value="NZ_JACOPF010000001.1"/>
</dbReference>
<evidence type="ECO:0000313" key="2">
    <source>
        <dbReference type="Proteomes" id="UP000652477"/>
    </source>
</evidence>
<dbReference type="EMBL" id="JACOPF010000001">
    <property type="protein sequence ID" value="MBC5688245.1"/>
    <property type="molecule type" value="Genomic_DNA"/>
</dbReference>
<comment type="caution">
    <text evidence="1">The sequence shown here is derived from an EMBL/GenBank/DDBJ whole genome shotgun (WGS) entry which is preliminary data.</text>
</comment>
<protein>
    <submittedName>
        <fullName evidence="1">Uncharacterized protein</fullName>
    </submittedName>
</protein>
<dbReference type="Proteomes" id="UP000652477">
    <property type="component" value="Unassembled WGS sequence"/>
</dbReference>
<reference evidence="1" key="1">
    <citation type="submission" date="2020-08" db="EMBL/GenBank/DDBJ databases">
        <title>Genome public.</title>
        <authorList>
            <person name="Liu C."/>
            <person name="Sun Q."/>
        </authorList>
    </citation>
    <scope>NUCLEOTIDE SEQUENCE</scope>
    <source>
        <strain evidence="1">NSJ-55</strain>
    </source>
</reference>
<proteinExistence type="predicted"/>